<dbReference type="GO" id="GO:0005743">
    <property type="term" value="C:mitochondrial inner membrane"/>
    <property type="evidence" value="ECO:0007669"/>
    <property type="project" value="TreeGrafter"/>
</dbReference>
<dbReference type="InterPro" id="IPR011009">
    <property type="entry name" value="Kinase-like_dom_sf"/>
</dbReference>
<gene>
    <name evidence="4" type="ORF">CTEN210_13178</name>
</gene>
<reference evidence="4 5" key="1">
    <citation type="journal article" date="2021" name="Sci. Rep.">
        <title>The genome of the diatom Chaetoceros tenuissimus carries an ancient integrated fragment of an extant virus.</title>
        <authorList>
            <person name="Hongo Y."/>
            <person name="Kimura K."/>
            <person name="Takaki Y."/>
            <person name="Yoshida Y."/>
            <person name="Baba S."/>
            <person name="Kobayashi G."/>
            <person name="Nagasaki K."/>
            <person name="Hano T."/>
            <person name="Tomaru Y."/>
        </authorList>
    </citation>
    <scope>NUCLEOTIDE SEQUENCE [LARGE SCALE GENOMIC DNA]</scope>
    <source>
        <strain evidence="4 5">NIES-3715</strain>
    </source>
</reference>
<organism evidence="4 5">
    <name type="scientific">Chaetoceros tenuissimus</name>
    <dbReference type="NCBI Taxonomy" id="426638"/>
    <lineage>
        <taxon>Eukaryota</taxon>
        <taxon>Sar</taxon>
        <taxon>Stramenopiles</taxon>
        <taxon>Ochrophyta</taxon>
        <taxon>Bacillariophyta</taxon>
        <taxon>Coscinodiscophyceae</taxon>
        <taxon>Chaetocerotophycidae</taxon>
        <taxon>Chaetocerotales</taxon>
        <taxon>Chaetocerotaceae</taxon>
        <taxon>Chaetoceros</taxon>
    </lineage>
</organism>
<evidence type="ECO:0000259" key="3">
    <source>
        <dbReference type="Pfam" id="PF03109"/>
    </source>
</evidence>
<feature type="domain" description="ABC1 atypical kinase-like" evidence="3">
    <location>
        <begin position="261"/>
        <end position="505"/>
    </location>
</feature>
<dbReference type="PANTHER" id="PTHR43173">
    <property type="entry name" value="ABC1 FAMILY PROTEIN"/>
    <property type="match status" value="1"/>
</dbReference>
<accession>A0AAD3HAJ2</accession>
<dbReference type="InterPro" id="IPR051130">
    <property type="entry name" value="Mito_struct-func_regulator"/>
</dbReference>
<evidence type="ECO:0000256" key="2">
    <source>
        <dbReference type="SAM" id="Coils"/>
    </source>
</evidence>
<dbReference type="PANTHER" id="PTHR43173:SF19">
    <property type="entry name" value="AARF DOMAIN-CONTAINING PROTEIN KINASE 1"/>
    <property type="match status" value="1"/>
</dbReference>
<proteinExistence type="inferred from homology"/>
<dbReference type="Proteomes" id="UP001054902">
    <property type="component" value="Unassembled WGS sequence"/>
</dbReference>
<dbReference type="GO" id="GO:0007005">
    <property type="term" value="P:mitochondrion organization"/>
    <property type="evidence" value="ECO:0007669"/>
    <property type="project" value="TreeGrafter"/>
</dbReference>
<protein>
    <recommendedName>
        <fullName evidence="3">ABC1 atypical kinase-like domain-containing protein</fullName>
    </recommendedName>
</protein>
<evidence type="ECO:0000256" key="1">
    <source>
        <dbReference type="ARBA" id="ARBA00009670"/>
    </source>
</evidence>
<keyword evidence="2" id="KW-0175">Coiled coil</keyword>
<dbReference type="InterPro" id="IPR045307">
    <property type="entry name" value="ADCK1_dom"/>
</dbReference>
<dbReference type="GO" id="GO:0055088">
    <property type="term" value="P:lipid homeostasis"/>
    <property type="evidence" value="ECO:0007669"/>
    <property type="project" value="TreeGrafter"/>
</dbReference>
<name>A0AAD3HAJ2_9STRA</name>
<dbReference type="InterPro" id="IPR004147">
    <property type="entry name" value="ABC1_dom"/>
</dbReference>
<evidence type="ECO:0000313" key="5">
    <source>
        <dbReference type="Proteomes" id="UP001054902"/>
    </source>
</evidence>
<dbReference type="AlphaFoldDB" id="A0AAD3HAJ2"/>
<feature type="coiled-coil region" evidence="2">
    <location>
        <begin position="135"/>
        <end position="162"/>
    </location>
</feature>
<dbReference type="Pfam" id="PF03109">
    <property type="entry name" value="ABC1"/>
    <property type="match status" value="1"/>
</dbReference>
<evidence type="ECO:0000313" key="4">
    <source>
        <dbReference type="EMBL" id="GFH56702.1"/>
    </source>
</evidence>
<comment type="similarity">
    <text evidence="1">Belongs to the protein kinase superfamily. ADCK protein kinase family.</text>
</comment>
<dbReference type="EMBL" id="BLLK01000055">
    <property type="protein sequence ID" value="GFH56702.1"/>
    <property type="molecule type" value="Genomic_DNA"/>
</dbReference>
<comment type="caution">
    <text evidence="4">The sequence shown here is derived from an EMBL/GenBank/DDBJ whole genome shotgun (WGS) entry which is preliminary data.</text>
</comment>
<dbReference type="CDD" id="cd13969">
    <property type="entry name" value="ADCK1-like"/>
    <property type="match status" value="1"/>
</dbReference>
<sequence length="648" mass="73991">MWRISFSRIPKVVKRGVVVGCGLEIYDCCGTPDKFSLCEASSARDEPVKNMNKQLATSTTSILPLSESSSMVDLYTKSSDDMNIKPVLEATTRAFRLIHTVLMIILEYKLEQLKEPMDNVLNAWGFDAEFGDAKMKKLERSIEILSGELQEAQRKYARADEDPLQLPKDELKAKKEQRRLKVLNTAKRLGVAEKELNDYMESLNNGTNDEKDMTVHARAARRLRDLCRKNGGTYIKVGQHLANLDHLLPPAYITTLHCLFGEAPITKYEDVREVVKEELGQYPEDLFEYFEKEPIASASLAQVHIAKEKGTGKKLAIKVQHRGLRETSKGDLIALETMVRLIDDQFDEFKWGWICDEIAPNLPKELDFTHEGKNAEEAVMYLKQSGLKCVVPKVHWNITTERVLVMDFEEGYSVTNLKEIENKGVNKKELANLISSVFQSQIFKSGHIHCDPHAENVFWRVSESGKPELVLFDHGLYKQIDDDFRITYANLWKSLLVADIEGIQRSCSKLGVEEMYPLLAAMLTSRPFDEVIERNKTKSFKAKESMDTNADTAMIRGYAQQYLKEIIQMLDMVPRQMLLLFKMNDCLRHIDTSLGSPVNNIVIAGKFAAQATYEHESKNVKGMKRLGLWIRYSFLRAKIGLFERLKTK</sequence>
<dbReference type="SUPFAM" id="SSF56112">
    <property type="entry name" value="Protein kinase-like (PK-like)"/>
    <property type="match status" value="1"/>
</dbReference>
<keyword evidence="5" id="KW-1185">Reference proteome</keyword>